<dbReference type="InterPro" id="IPR036291">
    <property type="entry name" value="NAD(P)-bd_dom_sf"/>
</dbReference>
<feature type="domain" description="NAD(P)-binding" evidence="2">
    <location>
        <begin position="25"/>
        <end position="212"/>
    </location>
</feature>
<proteinExistence type="predicted"/>
<dbReference type="InterPro" id="IPR051606">
    <property type="entry name" value="Polyketide_Oxido-like"/>
</dbReference>
<dbReference type="PANTHER" id="PTHR43355">
    <property type="entry name" value="FLAVIN REDUCTASE (NADPH)"/>
    <property type="match status" value="1"/>
</dbReference>
<dbReference type="Proteomes" id="UP001158576">
    <property type="component" value="Chromosome XSR"/>
</dbReference>
<evidence type="ECO:0000259" key="2">
    <source>
        <dbReference type="Pfam" id="PF13460"/>
    </source>
</evidence>
<evidence type="ECO:0000313" key="4">
    <source>
        <dbReference type="Proteomes" id="UP001158576"/>
    </source>
</evidence>
<evidence type="ECO:0000256" key="1">
    <source>
        <dbReference type="SAM" id="Coils"/>
    </source>
</evidence>
<gene>
    <name evidence="3" type="ORF">OKIOD_LOCUS5423</name>
</gene>
<feature type="coiled-coil region" evidence="1">
    <location>
        <begin position="45"/>
        <end position="72"/>
    </location>
</feature>
<dbReference type="PANTHER" id="PTHR43355:SF2">
    <property type="entry name" value="FLAVIN REDUCTASE (NADPH)"/>
    <property type="match status" value="1"/>
</dbReference>
<sequence length="273" mass="31610">MSEMMKALHRRRTTSRHIYKIALFGATGKTGSLFLEKALRNNHTITCFVRNKEKLERQVSKYKREVKERAKQYLTIIECDIFDPAAVGKGLSGINVVLSTLNFHRRNNKGWNIDLYQKWMKMIVEVMAERDVFNIIALMSWYTDDKGSEIKGGLSGCGARFFLRHLIGHVLEDMNAAVEVLEKSENLHWNTIHAPGLRKGDRLEKTIISNASDRVQAIIDKYPFYKTRYHTMRFADVACYLLDVIENKVNLPENRKIAISYQHNLAEPEFNTL</sequence>
<keyword evidence="4" id="KW-1185">Reference proteome</keyword>
<evidence type="ECO:0000313" key="3">
    <source>
        <dbReference type="EMBL" id="CAG5094788.1"/>
    </source>
</evidence>
<dbReference type="EMBL" id="OU015569">
    <property type="protein sequence ID" value="CAG5094788.1"/>
    <property type="molecule type" value="Genomic_DNA"/>
</dbReference>
<dbReference type="Gene3D" id="3.40.50.720">
    <property type="entry name" value="NAD(P)-binding Rossmann-like Domain"/>
    <property type="match status" value="1"/>
</dbReference>
<protein>
    <submittedName>
        <fullName evidence="3">Oidioi.mRNA.OKI2018_I69.XSR.g13865.t1.cds</fullName>
    </submittedName>
</protein>
<reference evidence="3 4" key="1">
    <citation type="submission" date="2021-04" db="EMBL/GenBank/DDBJ databases">
        <authorList>
            <person name="Bliznina A."/>
        </authorList>
    </citation>
    <scope>NUCLEOTIDE SEQUENCE [LARGE SCALE GENOMIC DNA]</scope>
</reference>
<accession>A0ABN7S9V8</accession>
<keyword evidence="1" id="KW-0175">Coiled coil</keyword>
<dbReference type="Pfam" id="PF13460">
    <property type="entry name" value="NAD_binding_10"/>
    <property type="match status" value="1"/>
</dbReference>
<dbReference type="SUPFAM" id="SSF51735">
    <property type="entry name" value="NAD(P)-binding Rossmann-fold domains"/>
    <property type="match status" value="1"/>
</dbReference>
<name>A0ABN7S9V8_OIKDI</name>
<dbReference type="InterPro" id="IPR016040">
    <property type="entry name" value="NAD(P)-bd_dom"/>
</dbReference>
<organism evidence="3 4">
    <name type="scientific">Oikopleura dioica</name>
    <name type="common">Tunicate</name>
    <dbReference type="NCBI Taxonomy" id="34765"/>
    <lineage>
        <taxon>Eukaryota</taxon>
        <taxon>Metazoa</taxon>
        <taxon>Chordata</taxon>
        <taxon>Tunicata</taxon>
        <taxon>Appendicularia</taxon>
        <taxon>Copelata</taxon>
        <taxon>Oikopleuridae</taxon>
        <taxon>Oikopleura</taxon>
    </lineage>
</organism>